<dbReference type="InterPro" id="IPR001296">
    <property type="entry name" value="Glyco_trans_1"/>
</dbReference>
<proteinExistence type="predicted"/>
<dbReference type="EMBL" id="VZRB01000019">
    <property type="protein sequence ID" value="KAB1143528.1"/>
    <property type="molecule type" value="Genomic_DNA"/>
</dbReference>
<dbReference type="AlphaFoldDB" id="A0A6H9UUJ8"/>
<dbReference type="Proteomes" id="UP000442707">
    <property type="component" value="Unassembled WGS sequence"/>
</dbReference>
<dbReference type="Gene3D" id="3.40.50.2000">
    <property type="entry name" value="Glycogen Phosphorylase B"/>
    <property type="match status" value="1"/>
</dbReference>
<gene>
    <name evidence="4" type="ORF">F7R91_25685</name>
</gene>
<protein>
    <submittedName>
        <fullName evidence="4">Glycosyltransferase family 4 protein</fullName>
    </submittedName>
</protein>
<comment type="caution">
    <text evidence="4">The sequence shown here is derived from an EMBL/GenBank/DDBJ whole genome shotgun (WGS) entry which is preliminary data.</text>
</comment>
<reference evidence="4 5" key="1">
    <citation type="submission" date="2019-09" db="EMBL/GenBank/DDBJ databases">
        <title>Screening of Novel Bioactive Compounds from Soil-Associated.</title>
        <authorList>
            <person name="Zhao S."/>
        </authorList>
    </citation>
    <scope>NUCLEOTIDE SEQUENCE [LARGE SCALE GENOMIC DNA]</scope>
    <source>
        <strain evidence="4 5">HIT-DPA4</strain>
    </source>
</reference>
<evidence type="ECO:0000256" key="2">
    <source>
        <dbReference type="SAM" id="MobiDB-lite"/>
    </source>
</evidence>
<evidence type="ECO:0000313" key="5">
    <source>
        <dbReference type="Proteomes" id="UP000442707"/>
    </source>
</evidence>
<organism evidence="4 5">
    <name type="scientific">Streptomyces luteolifulvus</name>
    <dbReference type="NCBI Taxonomy" id="2615112"/>
    <lineage>
        <taxon>Bacteria</taxon>
        <taxon>Bacillati</taxon>
        <taxon>Actinomycetota</taxon>
        <taxon>Actinomycetes</taxon>
        <taxon>Kitasatosporales</taxon>
        <taxon>Streptomycetaceae</taxon>
        <taxon>Streptomyces</taxon>
    </lineage>
</organism>
<keyword evidence="1 4" id="KW-0808">Transferase</keyword>
<evidence type="ECO:0000256" key="1">
    <source>
        <dbReference type="ARBA" id="ARBA00022679"/>
    </source>
</evidence>
<feature type="region of interest" description="Disordered" evidence="2">
    <location>
        <begin position="101"/>
        <end position="130"/>
    </location>
</feature>
<dbReference type="GO" id="GO:0016757">
    <property type="term" value="F:glycosyltransferase activity"/>
    <property type="evidence" value="ECO:0007669"/>
    <property type="project" value="InterPro"/>
</dbReference>
<dbReference type="Pfam" id="PF00534">
    <property type="entry name" value="Glycos_transf_1"/>
    <property type="match status" value="1"/>
</dbReference>
<evidence type="ECO:0000259" key="3">
    <source>
        <dbReference type="Pfam" id="PF00534"/>
    </source>
</evidence>
<keyword evidence="5" id="KW-1185">Reference proteome</keyword>
<accession>A0A6H9UUJ8</accession>
<name>A0A6H9UUJ8_9ACTN</name>
<dbReference type="SUPFAM" id="SSF53756">
    <property type="entry name" value="UDP-Glycosyltransferase/glycogen phosphorylase"/>
    <property type="match status" value="1"/>
</dbReference>
<feature type="domain" description="Glycosyl transferase family 1" evidence="3">
    <location>
        <begin position="32"/>
        <end position="96"/>
    </location>
</feature>
<evidence type="ECO:0000313" key="4">
    <source>
        <dbReference type="EMBL" id="KAB1143528.1"/>
    </source>
</evidence>
<sequence length="130" mass="13795">MADALDRRYFLGLVPPRLLPVPGATAETHPAAQLLAVGPLVSSKGYDLLLTALADLIRTVPTVRLRIVGDGPSRKPWQVQTARLGLSHQVEFLGGKASMMGQQHSGDSCAPGTGIDDHTVHRRSPVGGTR</sequence>